<dbReference type="EMBL" id="UINC01066045">
    <property type="protein sequence ID" value="SVB96345.1"/>
    <property type="molecule type" value="Genomic_DNA"/>
</dbReference>
<feature type="non-terminal residue" evidence="1">
    <location>
        <position position="1"/>
    </location>
</feature>
<protein>
    <recommendedName>
        <fullName evidence="2">Prolyl 4-hydroxylase alpha subunit Fe(2+) 2OG dioxygenase domain-containing protein</fullName>
    </recommendedName>
</protein>
<dbReference type="AlphaFoldDB" id="A0A382IAG8"/>
<gene>
    <name evidence="1" type="ORF">METZ01_LOCUS249199</name>
</gene>
<sequence length="206" mass="23833">VNFKDILFMPVDIPKFDRCSDLIDDFTVDWETPKAEYDVRGQLFLNKKSNYEISTPKDGLTSSQLSVIEYCKKYLPFTDYINIKIHHIQKTGMEMHVDFGDPTKNPELYKHTQEHEPCGFRMVIQGTKSGDVAVTNNNDEIIVPRMAEDTDWYAISHTGTLHGTPSNIDNIKDRYVLFVQGWVDKEKHAELISKSINKYKDLIVKK</sequence>
<reference evidence="1" key="1">
    <citation type="submission" date="2018-05" db="EMBL/GenBank/DDBJ databases">
        <authorList>
            <person name="Lanie J.A."/>
            <person name="Ng W.-L."/>
            <person name="Kazmierczak K.M."/>
            <person name="Andrzejewski T.M."/>
            <person name="Davidsen T.M."/>
            <person name="Wayne K.J."/>
            <person name="Tettelin H."/>
            <person name="Glass J.I."/>
            <person name="Rusch D."/>
            <person name="Podicherti R."/>
            <person name="Tsui H.-C.T."/>
            <person name="Winkler M.E."/>
        </authorList>
    </citation>
    <scope>NUCLEOTIDE SEQUENCE</scope>
</reference>
<accession>A0A382IAG8</accession>
<proteinExistence type="predicted"/>
<name>A0A382IAG8_9ZZZZ</name>
<evidence type="ECO:0000313" key="1">
    <source>
        <dbReference type="EMBL" id="SVB96345.1"/>
    </source>
</evidence>
<organism evidence="1">
    <name type="scientific">marine metagenome</name>
    <dbReference type="NCBI Taxonomy" id="408172"/>
    <lineage>
        <taxon>unclassified sequences</taxon>
        <taxon>metagenomes</taxon>
        <taxon>ecological metagenomes</taxon>
    </lineage>
</organism>
<evidence type="ECO:0008006" key="2">
    <source>
        <dbReference type="Google" id="ProtNLM"/>
    </source>
</evidence>